<gene>
    <name evidence="3" type="ORF">C922_00422</name>
</gene>
<evidence type="ECO:0000256" key="1">
    <source>
        <dbReference type="SAM" id="MobiDB-lite"/>
    </source>
</evidence>
<dbReference type="VEuPathDB" id="PlasmoDB:C922_00422"/>
<dbReference type="RefSeq" id="XP_008814260.1">
    <property type="nucleotide sequence ID" value="XM_008816038.1"/>
</dbReference>
<dbReference type="OrthoDB" id="392928at2759"/>
<evidence type="ECO:0000313" key="3">
    <source>
        <dbReference type="EMBL" id="EUD69558.1"/>
    </source>
</evidence>
<feature type="region of interest" description="Disordered" evidence="1">
    <location>
        <begin position="424"/>
        <end position="466"/>
    </location>
</feature>
<dbReference type="AlphaFoldDB" id="W7AE54"/>
<feature type="transmembrane region" description="Helical" evidence="2">
    <location>
        <begin position="345"/>
        <end position="367"/>
    </location>
</feature>
<evidence type="ECO:0000256" key="2">
    <source>
        <dbReference type="SAM" id="Phobius"/>
    </source>
</evidence>
<sequence length="466" mass="49279">MAEPNSTTPGFPLGSPTSTLSTLLQSAASHMNSSVSSTNSSILSTPVTTSLFEASSTDMTTNITTNGLVANSTVSSTPFSDFFPEDGATFETITVDGVVGEAVNTTIGNVTSSETPGNITEVFTSASSSIFNATQNSTFIPDSSNSTVGGFISTLGEAITQSANATCSTLESMVTTGTAPNNTSTVSGIFNTTENSTLIQTSDNSTLGGFISTLGEATTQLANATVSTVEGMVTTGINSNNTNSPSSMFNTTQNVLSTIFNTTENFTSTAFDTTQNSTSIPASSNSTIGSYISTLGEAITQSANDPLSTDEGMVTTITTPFNTTAPSYMNFTTYGTNPTDSALRYAIPIFLSILLFLSTSLFLFTLVKYICETKNKNKSEDVELERMLVNPEEAYAEQRRKHRSRGWRMTSYYESGYSVDSSELLEIIDGGNESEDNDKNAHGDEGEENNESDDGNEGEDNDKNED</sequence>
<accession>W7AE54</accession>
<dbReference type="GeneID" id="20035696"/>
<reference evidence="3 4" key="1">
    <citation type="submission" date="2013-02" db="EMBL/GenBank/DDBJ databases">
        <title>The Genome Sequence of Plasmodium inui San Antonio 1.</title>
        <authorList>
            <consortium name="The Broad Institute Genome Sequencing Platform"/>
            <consortium name="The Broad Institute Genome Sequencing Center for Infectious Disease"/>
            <person name="Neafsey D."/>
            <person name="Cheeseman I."/>
            <person name="Volkman S."/>
            <person name="Adams J."/>
            <person name="Walker B."/>
            <person name="Young S.K."/>
            <person name="Zeng Q."/>
            <person name="Gargeya S."/>
            <person name="Fitzgerald M."/>
            <person name="Haas B."/>
            <person name="Abouelleil A."/>
            <person name="Alvarado L."/>
            <person name="Arachchi H.M."/>
            <person name="Berlin A.M."/>
            <person name="Chapman S.B."/>
            <person name="Dewar J."/>
            <person name="Goldberg J."/>
            <person name="Griggs A."/>
            <person name="Gujja S."/>
            <person name="Hansen M."/>
            <person name="Howarth C."/>
            <person name="Imamovic A."/>
            <person name="Larimer J."/>
            <person name="McCowan C."/>
            <person name="Murphy C."/>
            <person name="Neiman D."/>
            <person name="Pearson M."/>
            <person name="Priest M."/>
            <person name="Roberts A."/>
            <person name="Saif S."/>
            <person name="Shea T."/>
            <person name="Sisk P."/>
            <person name="Sykes S."/>
            <person name="Wortman J."/>
            <person name="Nusbaum C."/>
            <person name="Birren B."/>
        </authorList>
    </citation>
    <scope>NUCLEOTIDE SEQUENCE [LARGE SCALE GENOMIC DNA]</scope>
    <source>
        <strain evidence="3 4">San Antonio 1</strain>
    </source>
</reference>
<keyword evidence="4" id="KW-1185">Reference proteome</keyword>
<evidence type="ECO:0000313" key="4">
    <source>
        <dbReference type="Proteomes" id="UP000030640"/>
    </source>
</evidence>
<dbReference type="Proteomes" id="UP000030640">
    <property type="component" value="Unassembled WGS sequence"/>
</dbReference>
<keyword evidence="2" id="KW-0812">Transmembrane</keyword>
<proteinExistence type="predicted"/>
<keyword evidence="2" id="KW-1133">Transmembrane helix</keyword>
<organism evidence="3 4">
    <name type="scientific">Plasmodium inui San Antonio 1</name>
    <dbReference type="NCBI Taxonomy" id="1237626"/>
    <lineage>
        <taxon>Eukaryota</taxon>
        <taxon>Sar</taxon>
        <taxon>Alveolata</taxon>
        <taxon>Apicomplexa</taxon>
        <taxon>Aconoidasida</taxon>
        <taxon>Haemosporida</taxon>
        <taxon>Plasmodiidae</taxon>
        <taxon>Plasmodium</taxon>
        <taxon>Plasmodium (Plasmodium)</taxon>
    </lineage>
</organism>
<feature type="compositionally biased region" description="Acidic residues" evidence="1">
    <location>
        <begin position="445"/>
        <end position="466"/>
    </location>
</feature>
<protein>
    <submittedName>
        <fullName evidence="3">Uncharacterized protein</fullName>
    </submittedName>
</protein>
<name>W7AE54_9APIC</name>
<keyword evidence="2" id="KW-0472">Membrane</keyword>
<dbReference type="EMBL" id="KI965460">
    <property type="protein sequence ID" value="EUD69558.1"/>
    <property type="molecule type" value="Genomic_DNA"/>
</dbReference>